<dbReference type="GO" id="GO:0006508">
    <property type="term" value="P:proteolysis"/>
    <property type="evidence" value="ECO:0007669"/>
    <property type="project" value="UniProtKB-KW"/>
</dbReference>
<protein>
    <submittedName>
        <fullName evidence="4">CPBP family intramembrane metalloprotease</fullName>
    </submittedName>
</protein>
<dbReference type="GO" id="GO:0080120">
    <property type="term" value="P:CAAX-box protein maturation"/>
    <property type="evidence" value="ECO:0007669"/>
    <property type="project" value="UniProtKB-ARBA"/>
</dbReference>
<dbReference type="Proteomes" id="UP000509750">
    <property type="component" value="Chromosome"/>
</dbReference>
<feature type="transmembrane region" description="Helical" evidence="2">
    <location>
        <begin position="143"/>
        <end position="164"/>
    </location>
</feature>
<feature type="region of interest" description="Disordered" evidence="1">
    <location>
        <begin position="1"/>
        <end position="22"/>
    </location>
</feature>
<evidence type="ECO:0000313" key="4">
    <source>
        <dbReference type="EMBL" id="QLG26387.1"/>
    </source>
</evidence>
<keyword evidence="2" id="KW-1133">Transmembrane helix</keyword>
<keyword evidence="5" id="KW-1185">Reference proteome</keyword>
<proteinExistence type="predicted"/>
<accession>A0A7D5GIT0</accession>
<dbReference type="GO" id="GO:0004175">
    <property type="term" value="F:endopeptidase activity"/>
    <property type="evidence" value="ECO:0007669"/>
    <property type="project" value="UniProtKB-ARBA"/>
</dbReference>
<dbReference type="Pfam" id="PF02517">
    <property type="entry name" value="Rce1-like"/>
    <property type="match status" value="1"/>
</dbReference>
<feature type="transmembrane region" description="Helical" evidence="2">
    <location>
        <begin position="104"/>
        <end position="123"/>
    </location>
</feature>
<evidence type="ECO:0000256" key="1">
    <source>
        <dbReference type="SAM" id="MobiDB-lite"/>
    </source>
</evidence>
<keyword evidence="4" id="KW-0378">Hydrolase</keyword>
<keyword evidence="2" id="KW-0812">Transmembrane</keyword>
<keyword evidence="4" id="KW-0645">Protease</keyword>
<gene>
    <name evidence="4" type="ORF">HUG10_02000</name>
</gene>
<keyword evidence="2" id="KW-0472">Membrane</keyword>
<feature type="transmembrane region" description="Helical" evidence="2">
    <location>
        <begin position="28"/>
        <end position="53"/>
    </location>
</feature>
<name>A0A7D5GIT0_9EURY</name>
<dbReference type="PANTHER" id="PTHR36435:SF1">
    <property type="entry name" value="CAAX AMINO TERMINAL PROTEASE FAMILY PROTEIN"/>
    <property type="match status" value="1"/>
</dbReference>
<dbReference type="GeneID" id="56027567"/>
<dbReference type="OrthoDB" id="275779at2157"/>
<evidence type="ECO:0000313" key="5">
    <source>
        <dbReference type="Proteomes" id="UP000509750"/>
    </source>
</evidence>
<feature type="transmembrane region" description="Helical" evidence="2">
    <location>
        <begin position="176"/>
        <end position="195"/>
    </location>
</feature>
<organism evidence="4 5">
    <name type="scientific">Halorarum halophilum</name>
    <dbReference type="NCBI Taxonomy" id="2743090"/>
    <lineage>
        <taxon>Archaea</taxon>
        <taxon>Methanobacteriati</taxon>
        <taxon>Methanobacteriota</taxon>
        <taxon>Stenosarchaea group</taxon>
        <taxon>Halobacteria</taxon>
        <taxon>Halobacteriales</taxon>
        <taxon>Haloferacaceae</taxon>
        <taxon>Halorarum</taxon>
    </lineage>
</organism>
<dbReference type="EMBL" id="CP058529">
    <property type="protein sequence ID" value="QLG26387.1"/>
    <property type="molecule type" value="Genomic_DNA"/>
</dbReference>
<feature type="transmembrane region" description="Helical" evidence="2">
    <location>
        <begin position="228"/>
        <end position="249"/>
    </location>
</feature>
<dbReference type="KEGG" id="halg:HUG10_02000"/>
<dbReference type="GO" id="GO:0008237">
    <property type="term" value="F:metallopeptidase activity"/>
    <property type="evidence" value="ECO:0007669"/>
    <property type="project" value="UniProtKB-KW"/>
</dbReference>
<reference evidence="4 5" key="1">
    <citation type="submission" date="2020-07" db="EMBL/GenBank/DDBJ databases">
        <title>Gai3-2, isolated from salt lake.</title>
        <authorList>
            <person name="Cui H."/>
            <person name="Shi X."/>
        </authorList>
    </citation>
    <scope>NUCLEOTIDE SEQUENCE [LARGE SCALE GENOMIC DNA]</scope>
    <source>
        <strain evidence="4 5">Gai3-2</strain>
    </source>
</reference>
<dbReference type="InterPro" id="IPR003675">
    <property type="entry name" value="Rce1/LyrA-like_dom"/>
</dbReference>
<feature type="domain" description="CAAX prenyl protease 2/Lysostaphin resistance protein A-like" evidence="3">
    <location>
        <begin position="146"/>
        <end position="241"/>
    </location>
</feature>
<dbReference type="RefSeq" id="WP_179167962.1">
    <property type="nucleotide sequence ID" value="NZ_CP058529.1"/>
</dbReference>
<keyword evidence="4" id="KW-0482">Metalloprotease</keyword>
<feature type="transmembrane region" description="Helical" evidence="2">
    <location>
        <begin position="65"/>
        <end position="84"/>
    </location>
</feature>
<feature type="transmembrane region" description="Helical" evidence="2">
    <location>
        <begin position="201"/>
        <end position="221"/>
    </location>
</feature>
<dbReference type="InterPro" id="IPR052710">
    <property type="entry name" value="CAAX_protease"/>
</dbReference>
<dbReference type="PANTHER" id="PTHR36435">
    <property type="entry name" value="SLR1288 PROTEIN"/>
    <property type="match status" value="1"/>
</dbReference>
<dbReference type="AlphaFoldDB" id="A0A7D5GIT0"/>
<evidence type="ECO:0000259" key="3">
    <source>
        <dbReference type="Pfam" id="PF02517"/>
    </source>
</evidence>
<evidence type="ECO:0000256" key="2">
    <source>
        <dbReference type="SAM" id="Phobius"/>
    </source>
</evidence>
<sequence length="250" mass="25067">MPITADTSSPVPPSETTTRSDRPRAAGVAVGITLAAFIVSAAVGVGLIVPAVLLGLDVDVSDPAVFLSLTVAGQVGFLAVALAYARRRGLRIRTAVPTRREVGYVVGATVVALAAATGLSVVLSEFGLIPGSVIGDAATADATVLLGLVVLSAVVIAPIEEFLFRGVVQGRLRESFGPVGAVAGSSLLFGSVHLLNYTGSLAAVVAGALLIATTGAVLGAAYERTRNLAVPTVAHAAYNAVLLGSAYLLV</sequence>